<reference evidence="1 2" key="1">
    <citation type="journal article" date="2002" name="Appl. Environ. Microbiol.">
        <title>Genomic sequence and evolution of marine cyanophage P60: a new insight on lytic and lysogenic phages.</title>
        <authorList>
            <person name="Chen F."/>
            <person name="Lu J."/>
        </authorList>
    </citation>
    <scope>NUCLEOTIDE SEQUENCE</scope>
</reference>
<evidence type="ECO:0000313" key="1">
    <source>
        <dbReference type="EMBL" id="AGA17896.1"/>
    </source>
</evidence>
<name>L0CNY4_9CAUD</name>
<proteinExistence type="predicted"/>
<dbReference type="RefSeq" id="YP_009173815.1">
    <property type="nucleotide sequence ID" value="NC_003390.2"/>
</dbReference>
<sequence length="82" mass="8775">MDYQPGDQITQRGVVYTYNGSAWSYIYDADPGGVSTSITVSFTPTPDEDPSTLLVNDQVVYDFQVLSGLATGALYANTAQVG</sequence>
<evidence type="ECO:0000313" key="2">
    <source>
        <dbReference type="Proteomes" id="UP000001761"/>
    </source>
</evidence>
<gene>
    <name evidence="1" type="ORF">P60_gp42</name>
</gene>
<organism evidence="1 2">
    <name type="scientific">Synechococcus phage P60</name>
    <dbReference type="NCBI Taxonomy" id="2905923"/>
    <lineage>
        <taxon>Viruses</taxon>
        <taxon>Duplodnaviria</taxon>
        <taxon>Heunggongvirae</taxon>
        <taxon>Uroviricota</taxon>
        <taxon>Caudoviricetes</taxon>
        <taxon>Autographivirales</taxon>
        <taxon>Tiilvirus</taxon>
        <taxon>Tiilvirus P60</taxon>
    </lineage>
</organism>
<dbReference type="EMBL" id="AF338467">
    <property type="protein sequence ID" value="AGA17896.1"/>
    <property type="molecule type" value="Genomic_DNA"/>
</dbReference>
<dbReference type="GeneID" id="26066767"/>
<protein>
    <submittedName>
        <fullName evidence="1">Uncharacterized protein</fullName>
    </submittedName>
</protein>
<dbReference type="Proteomes" id="UP000001761">
    <property type="component" value="Segment"/>
</dbReference>
<accession>L0CNY4</accession>
<keyword evidence="2" id="KW-1185">Reference proteome</keyword>
<dbReference type="KEGG" id="vg:26066767"/>